<dbReference type="PANTHER" id="PTHR35458">
    <property type="entry name" value="SLR0755 PROTEIN"/>
    <property type="match status" value="1"/>
</dbReference>
<evidence type="ECO:0000313" key="3">
    <source>
        <dbReference type="Proteomes" id="UP000316238"/>
    </source>
</evidence>
<dbReference type="Proteomes" id="UP000316238">
    <property type="component" value="Unassembled WGS sequence"/>
</dbReference>
<dbReference type="GO" id="GO:0004540">
    <property type="term" value="F:RNA nuclease activity"/>
    <property type="evidence" value="ECO:0007669"/>
    <property type="project" value="InterPro"/>
</dbReference>
<gene>
    <name evidence="2" type="ORF">CDV28_12133</name>
</gene>
<sequence length="297" mass="34325">MPFNNPKREGSGLSSQRILPLPEKQIPLINLFPDSVMLKTGIYVDAENIKMSGGYGMRYDVLVDIANTPSSILLRANCYLAEDRERTSKEPDYRQKVYFYHNILRQCGFKIIKKYVRRYEDEDGNVTTKANADMDLAIDALLQARNLDRIIILTGDGDFIRLVTALQNMGCRVDVIGFNNVSRELREVADSFLSGFLIPGLLPFQPDELHHNEPGEWQRGTVANFNADRGFGFFRFYRMQENHILKPETVFFHLSKSTLEGDYYFQDSTRIFEFRIVENPNNEGRSEAWDIRLVRES</sequence>
<dbReference type="AlphaFoldDB" id="A0A521G0T8"/>
<dbReference type="Gene3D" id="3.40.50.1010">
    <property type="entry name" value="5'-nuclease"/>
    <property type="match status" value="1"/>
</dbReference>
<evidence type="ECO:0000259" key="1">
    <source>
        <dbReference type="Pfam" id="PF01936"/>
    </source>
</evidence>
<dbReference type="EMBL" id="NQJD01000021">
    <property type="protein sequence ID" value="TAA74639.1"/>
    <property type="molecule type" value="Genomic_DNA"/>
</dbReference>
<name>A0A521G0T8_9BACT</name>
<dbReference type="PANTHER" id="PTHR35458:SF8">
    <property type="entry name" value="SLR0650 PROTEIN"/>
    <property type="match status" value="1"/>
</dbReference>
<accession>A0A521G0T8</accession>
<protein>
    <submittedName>
        <fullName evidence="2">Uncharacterized conserved protein, LabA/DUF88 family</fullName>
    </submittedName>
</protein>
<organism evidence="2 3">
    <name type="scientific">Candidatus Electronema aureum</name>
    <dbReference type="NCBI Taxonomy" id="2005002"/>
    <lineage>
        <taxon>Bacteria</taxon>
        <taxon>Pseudomonadati</taxon>
        <taxon>Thermodesulfobacteriota</taxon>
        <taxon>Desulfobulbia</taxon>
        <taxon>Desulfobulbales</taxon>
        <taxon>Desulfobulbaceae</taxon>
        <taxon>Candidatus Electronema</taxon>
    </lineage>
</organism>
<dbReference type="InterPro" id="IPR021139">
    <property type="entry name" value="NYN"/>
</dbReference>
<proteinExistence type="predicted"/>
<dbReference type="InterPro" id="IPR047140">
    <property type="entry name" value="LabA"/>
</dbReference>
<dbReference type="Gene3D" id="2.40.50.140">
    <property type="entry name" value="Nucleic acid-binding proteins"/>
    <property type="match status" value="1"/>
</dbReference>
<reference evidence="2" key="1">
    <citation type="submission" date="2017-07" db="EMBL/GenBank/DDBJ databases">
        <title>The cable genome - Insights into the physiology and evolution of filamentous bacteria capable of sulfide oxidation via long distance electron transfer.</title>
        <authorList>
            <person name="Thorup C."/>
            <person name="Bjerg J.T."/>
            <person name="Schreiber L."/>
            <person name="Nielsen L.P."/>
            <person name="Kjeldsen K.U."/>
            <person name="Boesen T."/>
            <person name="Boggild A."/>
            <person name="Meysman F."/>
            <person name="Geelhoed J."/>
            <person name="Schramm A."/>
        </authorList>
    </citation>
    <scope>NUCLEOTIDE SEQUENCE [LARGE SCALE GENOMIC DNA]</scope>
    <source>
        <strain evidence="2">GS</strain>
    </source>
</reference>
<keyword evidence="3" id="KW-1185">Reference proteome</keyword>
<evidence type="ECO:0000313" key="2">
    <source>
        <dbReference type="EMBL" id="TAA74639.1"/>
    </source>
</evidence>
<dbReference type="InterPro" id="IPR012340">
    <property type="entry name" value="NA-bd_OB-fold"/>
</dbReference>
<comment type="caution">
    <text evidence="2">The sequence shown here is derived from an EMBL/GenBank/DDBJ whole genome shotgun (WGS) entry which is preliminary data.</text>
</comment>
<dbReference type="CDD" id="cd10911">
    <property type="entry name" value="PIN_LabA"/>
    <property type="match status" value="1"/>
</dbReference>
<dbReference type="Pfam" id="PF01936">
    <property type="entry name" value="NYN"/>
    <property type="match status" value="1"/>
</dbReference>
<feature type="domain" description="NYN" evidence="1">
    <location>
        <begin position="39"/>
        <end position="194"/>
    </location>
</feature>